<organism evidence="1 2">
    <name type="scientific">Zalaria obscura</name>
    <dbReference type="NCBI Taxonomy" id="2024903"/>
    <lineage>
        <taxon>Eukaryota</taxon>
        <taxon>Fungi</taxon>
        <taxon>Dikarya</taxon>
        <taxon>Ascomycota</taxon>
        <taxon>Pezizomycotina</taxon>
        <taxon>Dothideomycetes</taxon>
        <taxon>Dothideomycetidae</taxon>
        <taxon>Dothideales</taxon>
        <taxon>Zalariaceae</taxon>
        <taxon>Zalaria</taxon>
    </lineage>
</organism>
<name>A0ACC3S4E4_9PEZI</name>
<dbReference type="EMBL" id="JAMKPW020000043">
    <property type="protein sequence ID" value="KAK8194286.1"/>
    <property type="molecule type" value="Genomic_DNA"/>
</dbReference>
<comment type="caution">
    <text evidence="1">The sequence shown here is derived from an EMBL/GenBank/DDBJ whole genome shotgun (WGS) entry which is preliminary data.</text>
</comment>
<evidence type="ECO:0000313" key="1">
    <source>
        <dbReference type="EMBL" id="KAK8194286.1"/>
    </source>
</evidence>
<keyword evidence="2" id="KW-1185">Reference proteome</keyword>
<accession>A0ACC3S4E4</accession>
<reference evidence="1" key="1">
    <citation type="submission" date="2024-02" db="EMBL/GenBank/DDBJ databases">
        <title>Metagenome Assembled Genome of Zalaria obscura JY119.</title>
        <authorList>
            <person name="Vighnesh L."/>
            <person name="Jagadeeshwari U."/>
            <person name="Venkata Ramana C."/>
            <person name="Sasikala C."/>
        </authorList>
    </citation>
    <scope>NUCLEOTIDE SEQUENCE</scope>
    <source>
        <strain evidence="1">JY119</strain>
    </source>
</reference>
<protein>
    <submittedName>
        <fullName evidence="1">Uncharacterized protein</fullName>
    </submittedName>
</protein>
<evidence type="ECO:0000313" key="2">
    <source>
        <dbReference type="Proteomes" id="UP001320706"/>
    </source>
</evidence>
<proteinExistence type="predicted"/>
<sequence length="267" mass="28896">MPLRDRLKRAFRPTSSSSTNPNGSSSTPSTSSDDRNRYPSNVYAPGEPMPRPKYRAPPKKEHKEKLDAFSFGSAWRKRRKSLASQYSPMGSRLPSRRASLASRRSVAVTLPGEEEGDEEARGWMEDAPPAAGGAGGGEREREKGMRRGAARPTRLSAEVEAEGDDDVANVGLSRVQSREKPVATPSAPLSRQVSADVDGGDSNANLKVPGAAPDKRGKSADPLARVMGQEQGYKQRRDQVASDHQPFTEEDLALAMQRSQISVPTQG</sequence>
<dbReference type="Proteomes" id="UP001320706">
    <property type="component" value="Unassembled WGS sequence"/>
</dbReference>
<gene>
    <name evidence="1" type="ORF">M8818_007474</name>
</gene>